<proteinExistence type="predicted"/>
<organism evidence="1 2">
    <name type="scientific">Fusarium culmorum</name>
    <dbReference type="NCBI Taxonomy" id="5516"/>
    <lineage>
        <taxon>Eukaryota</taxon>
        <taxon>Fungi</taxon>
        <taxon>Dikarya</taxon>
        <taxon>Ascomycota</taxon>
        <taxon>Pezizomycotina</taxon>
        <taxon>Sordariomycetes</taxon>
        <taxon>Hypocreomycetidae</taxon>
        <taxon>Hypocreales</taxon>
        <taxon>Nectriaceae</taxon>
        <taxon>Fusarium</taxon>
    </lineage>
</organism>
<gene>
    <name evidence="1" type="ORF">FCULG_00010655</name>
</gene>
<sequence length="371" mass="42329">MAILLVTSPPAEVMGVSGMLDGVVLHTDLYKATEALFAVVSGHNKAHTHLVQTQGLIALYEFGTGSFEQAHITLTSAIAMANLVKDYTVDLEAKLTWKLCLITLDRMITMSTHSRLCKTLHHRDTNQLPLICNSNHPLTMEVEHMLINYNYPQYKRKLEEAIRRLLAMHEGVARAGRFLQRDEGKGENPLYDPVPDFELDIEWNEESGRKRTVGLDEDKRAMMDDNGNPKAPNYWSGHDPQVLSLSAMLVNEYYNGRPKDGQLTDPRWDRPGWRGKCEDVALEACAAVITMFKKKEVDIKQLSMVSMFCIMHNLTIIVKDLASDFAVQNAKDFELVMEEFAARWPFAQVYLQHLTRFMIIAEDLHEVRHYH</sequence>
<comment type="caution">
    <text evidence="1">The sequence shown here is derived from an EMBL/GenBank/DDBJ whole genome shotgun (WGS) entry which is preliminary data.</text>
</comment>
<dbReference type="AlphaFoldDB" id="A0A2T4GDG3"/>
<evidence type="ECO:0000313" key="1">
    <source>
        <dbReference type="EMBL" id="PTD01624.1"/>
    </source>
</evidence>
<dbReference type="OrthoDB" id="5104212at2759"/>
<dbReference type="EMBL" id="PVEM01000028">
    <property type="protein sequence ID" value="PTD01624.1"/>
    <property type="molecule type" value="Genomic_DNA"/>
</dbReference>
<keyword evidence="2" id="KW-1185">Reference proteome</keyword>
<dbReference type="Proteomes" id="UP000241587">
    <property type="component" value="Unassembled WGS sequence"/>
</dbReference>
<evidence type="ECO:0000313" key="2">
    <source>
        <dbReference type="Proteomes" id="UP000241587"/>
    </source>
</evidence>
<dbReference type="OMA" id="FCIMHNL"/>
<name>A0A2T4GDG3_FUSCU</name>
<reference evidence="1 2" key="1">
    <citation type="submission" date="2018-02" db="EMBL/GenBank/DDBJ databases">
        <title>Fusarium culmorum secondary metabolites in fungal-bacterial-plant interactions.</title>
        <authorList>
            <person name="Schmidt R."/>
        </authorList>
    </citation>
    <scope>NUCLEOTIDE SEQUENCE [LARGE SCALE GENOMIC DNA]</scope>
    <source>
        <strain evidence="1 2">PV</strain>
    </source>
</reference>
<accession>A0A2T4GDG3</accession>
<protein>
    <submittedName>
        <fullName evidence="1">Uncharacterized protein</fullName>
    </submittedName>
</protein>